<protein>
    <recommendedName>
        <fullName evidence="1">Transposable element P transposase-like RNase H domain-containing protein</fullName>
    </recommendedName>
</protein>
<proteinExistence type="predicted"/>
<gene>
    <name evidence="2" type="ORF">ALC62_01895</name>
</gene>
<reference evidence="2 3" key="1">
    <citation type="submission" date="2016-03" db="EMBL/GenBank/DDBJ databases">
        <title>Cyphomyrmex costatus WGS genome.</title>
        <authorList>
            <person name="Nygaard S."/>
            <person name="Hu H."/>
            <person name="Boomsma J."/>
            <person name="Zhang G."/>
        </authorList>
    </citation>
    <scope>NUCLEOTIDE SEQUENCE [LARGE SCALE GENOMIC DNA]</scope>
    <source>
        <strain evidence="2">MS0001</strain>
        <tissue evidence="2">Whole body</tissue>
    </source>
</reference>
<keyword evidence="3" id="KW-1185">Reference proteome</keyword>
<dbReference type="Proteomes" id="UP000078542">
    <property type="component" value="Unassembled WGS sequence"/>
</dbReference>
<dbReference type="STRING" id="456900.A0A151INT6"/>
<dbReference type="Pfam" id="PF21787">
    <property type="entry name" value="TNP-like_RNaseH_N"/>
    <property type="match status" value="1"/>
</dbReference>
<dbReference type="AlphaFoldDB" id="A0A151INT6"/>
<evidence type="ECO:0000313" key="3">
    <source>
        <dbReference type="Proteomes" id="UP000078542"/>
    </source>
</evidence>
<dbReference type="InterPro" id="IPR048365">
    <property type="entry name" value="TNP-like_RNaseH_N"/>
</dbReference>
<dbReference type="EMBL" id="KQ976912">
    <property type="protein sequence ID" value="KYN07140.1"/>
    <property type="molecule type" value="Genomic_DNA"/>
</dbReference>
<accession>A0A151INT6</accession>
<evidence type="ECO:0000259" key="1">
    <source>
        <dbReference type="Pfam" id="PF21787"/>
    </source>
</evidence>
<evidence type="ECO:0000313" key="2">
    <source>
        <dbReference type="EMBL" id="KYN07140.1"/>
    </source>
</evidence>
<organism evidence="2 3">
    <name type="scientific">Cyphomyrmex costatus</name>
    <dbReference type="NCBI Taxonomy" id="456900"/>
    <lineage>
        <taxon>Eukaryota</taxon>
        <taxon>Metazoa</taxon>
        <taxon>Ecdysozoa</taxon>
        <taxon>Arthropoda</taxon>
        <taxon>Hexapoda</taxon>
        <taxon>Insecta</taxon>
        <taxon>Pterygota</taxon>
        <taxon>Neoptera</taxon>
        <taxon>Endopterygota</taxon>
        <taxon>Hymenoptera</taxon>
        <taxon>Apocrita</taxon>
        <taxon>Aculeata</taxon>
        <taxon>Formicoidea</taxon>
        <taxon>Formicidae</taxon>
        <taxon>Myrmicinae</taxon>
        <taxon>Cyphomyrmex</taxon>
    </lineage>
</organism>
<sequence length="296" mass="34229">MKLSKTLYFNRKNLKVEDFVNLGQYTSEEQKKGKWIQCLACFLSVGNTSASILHKIIMECIILTEQSGLKVDTIISDGASWNRSMWNIFGVKEECVSIQHIVTPEGVVSLKHWYAILAIEKPHGFNLKSSYHLDEYHIKPKYYQKMNVAMAFRVCTPTMQIFKDTNVYHDLNDADGSIKLCKRVNALITAMNSRTPTNIFQNIENFIIFLVKWGKKAKKMNYSFITEQTCYGLKISLKATLEICSFLIYKCGFEYLMTSRLNQDNLEENLNGANYLTFLQHDLPNLLRRVDNDVLR</sequence>
<name>A0A151INT6_9HYME</name>
<feature type="domain" description="Transposable element P transposase-like RNase H" evidence="1">
    <location>
        <begin position="1"/>
        <end position="90"/>
    </location>
</feature>